<gene>
    <name evidence="9" type="ORF">C8N28_0980</name>
</gene>
<dbReference type="SUPFAM" id="SSF54862">
    <property type="entry name" value="4Fe-4S ferredoxins"/>
    <property type="match status" value="1"/>
</dbReference>
<evidence type="ECO:0000256" key="1">
    <source>
        <dbReference type="ARBA" id="ARBA00022448"/>
    </source>
</evidence>
<evidence type="ECO:0000256" key="6">
    <source>
        <dbReference type="ARBA" id="ARBA00023014"/>
    </source>
</evidence>
<keyword evidence="7" id="KW-0812">Transmembrane</keyword>
<dbReference type="GO" id="GO:0051539">
    <property type="term" value="F:4 iron, 4 sulfur cluster binding"/>
    <property type="evidence" value="ECO:0007669"/>
    <property type="project" value="UniProtKB-KW"/>
</dbReference>
<evidence type="ECO:0000313" key="10">
    <source>
        <dbReference type="Proteomes" id="UP000294616"/>
    </source>
</evidence>
<feature type="transmembrane region" description="Helical" evidence="7">
    <location>
        <begin position="77"/>
        <end position="98"/>
    </location>
</feature>
<feature type="transmembrane region" description="Helical" evidence="7">
    <location>
        <begin position="152"/>
        <end position="171"/>
    </location>
</feature>
<proteinExistence type="predicted"/>
<dbReference type="InterPro" id="IPR014116">
    <property type="entry name" value="Cyt_c_oxidase_cbb3_FixG"/>
</dbReference>
<keyword evidence="4" id="KW-0249">Electron transport</keyword>
<protein>
    <submittedName>
        <fullName evidence="9">Cytochrome c oxidase accessory protein FixG</fullName>
    </submittedName>
</protein>
<dbReference type="GO" id="GO:0046872">
    <property type="term" value="F:metal ion binding"/>
    <property type="evidence" value="ECO:0007669"/>
    <property type="project" value="UniProtKB-KW"/>
</dbReference>
<evidence type="ECO:0000256" key="7">
    <source>
        <dbReference type="SAM" id="Phobius"/>
    </source>
</evidence>
<keyword evidence="6" id="KW-0411">Iron-sulfur</keyword>
<keyword evidence="10" id="KW-1185">Reference proteome</keyword>
<sequence length="459" mass="52205">MAATEYKPTISAKIPRPIYAKKPHGQLLKYRHWFGYSLLAIFIAMPFIKVNGEQFLLFDIIDRKFVVFGTVFWPQDLHIFVFGMLVFMVFIVLFTVIYGRIWCGWACPQTIFMELIFRKVEYWIEGDANQQRKLNNGPNTSDKIAKKTLKHIIFLAISFLISNLFLSYVIGVDHLYQIITDPITQHLGGLASIIIFTLMFYGVFAYVREIVCTTICPYGRLQGVLLDDQSLVVAYNYQRGEPRGHIKKKDNQHSESGDCVDCNLCVQVCPTGIDIRDGLQLECVNCTACIDACDDVMEKINKPPRLIGFYSSKQIEENTNEKNNSRIIAYSIVLALLLVVFGWLIFSRTTVGGTLLRAKGTSYQINTDGTVSNLYNLELINKSGNELPFKLESMDKNFTIKLVNSRDVLAKDETAQFSFFLISESKNIHDYKTDIKIDVVSEGKTVETLKTTFISPPTD</sequence>
<comment type="caution">
    <text evidence="9">The sequence shown here is derived from an EMBL/GenBank/DDBJ whole genome shotgun (WGS) entry which is preliminary data.</text>
</comment>
<dbReference type="AlphaFoldDB" id="A0A4R1M159"/>
<organism evidence="9 10">
    <name type="scientific">Albibacterium bauzanense</name>
    <dbReference type="NCBI Taxonomy" id="653929"/>
    <lineage>
        <taxon>Bacteria</taxon>
        <taxon>Pseudomonadati</taxon>
        <taxon>Bacteroidota</taxon>
        <taxon>Sphingobacteriia</taxon>
        <taxon>Sphingobacteriales</taxon>
        <taxon>Sphingobacteriaceae</taxon>
        <taxon>Albibacterium</taxon>
    </lineage>
</organism>
<dbReference type="RefSeq" id="WP_132222051.1">
    <property type="nucleotide sequence ID" value="NZ_SMGO01000001.1"/>
</dbReference>
<dbReference type="Gene3D" id="3.30.70.20">
    <property type="match status" value="1"/>
</dbReference>
<dbReference type="PROSITE" id="PS51379">
    <property type="entry name" value="4FE4S_FER_2"/>
    <property type="match status" value="1"/>
</dbReference>
<accession>A0A4R1M159</accession>
<keyword evidence="7" id="KW-1133">Transmembrane helix</keyword>
<dbReference type="NCBIfam" id="TIGR02745">
    <property type="entry name" value="ccoG_rdxA_fixG"/>
    <property type="match status" value="1"/>
</dbReference>
<dbReference type="OrthoDB" id="9811700at2"/>
<evidence type="ECO:0000256" key="4">
    <source>
        <dbReference type="ARBA" id="ARBA00022982"/>
    </source>
</evidence>
<dbReference type="InterPro" id="IPR051684">
    <property type="entry name" value="Electron_Trans/Redox"/>
</dbReference>
<dbReference type="GO" id="GO:0005886">
    <property type="term" value="C:plasma membrane"/>
    <property type="evidence" value="ECO:0007669"/>
    <property type="project" value="TreeGrafter"/>
</dbReference>
<feature type="transmembrane region" description="Helical" evidence="7">
    <location>
        <begin position="30"/>
        <end position="48"/>
    </location>
</feature>
<dbReference type="InterPro" id="IPR013783">
    <property type="entry name" value="Ig-like_fold"/>
</dbReference>
<dbReference type="InterPro" id="IPR032879">
    <property type="entry name" value="FixG_C"/>
</dbReference>
<feature type="domain" description="4Fe-4S ferredoxin-type" evidence="8">
    <location>
        <begin position="249"/>
        <end position="278"/>
    </location>
</feature>
<keyword evidence="5" id="KW-0408">Iron</keyword>
<evidence type="ECO:0000256" key="5">
    <source>
        <dbReference type="ARBA" id="ARBA00023004"/>
    </source>
</evidence>
<dbReference type="InterPro" id="IPR017900">
    <property type="entry name" value="4Fe4S_Fe_S_CS"/>
</dbReference>
<dbReference type="Pfam" id="PF12801">
    <property type="entry name" value="Fer4_5"/>
    <property type="match status" value="1"/>
</dbReference>
<keyword evidence="2" id="KW-0004">4Fe-4S</keyword>
<keyword evidence="3" id="KW-0479">Metal-binding</keyword>
<feature type="transmembrane region" description="Helical" evidence="7">
    <location>
        <begin position="183"/>
        <end position="207"/>
    </location>
</feature>
<name>A0A4R1M159_9SPHI</name>
<dbReference type="PANTHER" id="PTHR30176:SF3">
    <property type="entry name" value="FERREDOXIN-TYPE PROTEIN NAPH"/>
    <property type="match status" value="1"/>
</dbReference>
<reference evidence="9 10" key="1">
    <citation type="submission" date="2019-03" db="EMBL/GenBank/DDBJ databases">
        <title>Genomic Encyclopedia of Archaeal and Bacterial Type Strains, Phase II (KMG-II): from individual species to whole genera.</title>
        <authorList>
            <person name="Goeker M."/>
        </authorList>
    </citation>
    <scope>NUCLEOTIDE SEQUENCE [LARGE SCALE GENOMIC DNA]</scope>
    <source>
        <strain evidence="9 10">DSM 22554</strain>
    </source>
</reference>
<dbReference type="EMBL" id="SMGO01000001">
    <property type="protein sequence ID" value="TCK85668.1"/>
    <property type="molecule type" value="Genomic_DNA"/>
</dbReference>
<dbReference type="PANTHER" id="PTHR30176">
    <property type="entry name" value="FERREDOXIN-TYPE PROTEIN NAPH"/>
    <property type="match status" value="1"/>
</dbReference>
<dbReference type="Pfam" id="PF13746">
    <property type="entry name" value="Fer4_18"/>
    <property type="match status" value="1"/>
</dbReference>
<feature type="transmembrane region" description="Helical" evidence="7">
    <location>
        <begin position="327"/>
        <end position="346"/>
    </location>
</feature>
<dbReference type="Pfam" id="PF11614">
    <property type="entry name" value="FixG_C"/>
    <property type="match status" value="1"/>
</dbReference>
<keyword evidence="1" id="KW-0813">Transport</keyword>
<dbReference type="Proteomes" id="UP000294616">
    <property type="component" value="Unassembled WGS sequence"/>
</dbReference>
<evidence type="ECO:0000256" key="2">
    <source>
        <dbReference type="ARBA" id="ARBA00022485"/>
    </source>
</evidence>
<evidence type="ECO:0000259" key="8">
    <source>
        <dbReference type="PROSITE" id="PS51379"/>
    </source>
</evidence>
<dbReference type="InterPro" id="IPR017896">
    <property type="entry name" value="4Fe4S_Fe-S-bd"/>
</dbReference>
<keyword evidence="7" id="KW-0472">Membrane</keyword>
<evidence type="ECO:0000313" key="9">
    <source>
        <dbReference type="EMBL" id="TCK85668.1"/>
    </source>
</evidence>
<dbReference type="Gene3D" id="2.60.40.10">
    <property type="entry name" value="Immunoglobulins"/>
    <property type="match status" value="1"/>
</dbReference>
<dbReference type="PROSITE" id="PS00198">
    <property type="entry name" value="4FE4S_FER_1"/>
    <property type="match status" value="1"/>
</dbReference>
<evidence type="ECO:0000256" key="3">
    <source>
        <dbReference type="ARBA" id="ARBA00022723"/>
    </source>
</evidence>